<dbReference type="EMBL" id="CP016808">
    <property type="protein sequence ID" value="ANY68396.1"/>
    <property type="molecule type" value="Genomic_DNA"/>
</dbReference>
<dbReference type="AlphaFoldDB" id="A0A1B2DL13"/>
<keyword evidence="1" id="KW-0812">Transmembrane</keyword>
<dbReference type="RefSeq" id="WP_099519537.1">
    <property type="nucleotide sequence ID" value="NZ_CP016808.1"/>
</dbReference>
<feature type="transmembrane region" description="Helical" evidence="1">
    <location>
        <begin position="12"/>
        <end position="35"/>
    </location>
</feature>
<feature type="transmembrane region" description="Helical" evidence="1">
    <location>
        <begin position="402"/>
        <end position="420"/>
    </location>
</feature>
<feature type="transmembrane region" description="Helical" evidence="1">
    <location>
        <begin position="320"/>
        <end position="339"/>
    </location>
</feature>
<keyword evidence="1" id="KW-0472">Membrane</keyword>
<feature type="transmembrane region" description="Helical" evidence="1">
    <location>
        <begin position="345"/>
        <end position="363"/>
    </location>
</feature>
<gene>
    <name evidence="2" type="ORF">BBD42_19400</name>
</gene>
<protein>
    <submittedName>
        <fullName evidence="2">Uncharacterized protein</fullName>
    </submittedName>
</protein>
<proteinExistence type="predicted"/>
<accession>A0A1B2DL13</accession>
<feature type="transmembrane region" description="Helical" evidence="1">
    <location>
        <begin position="252"/>
        <end position="276"/>
    </location>
</feature>
<evidence type="ECO:0000313" key="2">
    <source>
        <dbReference type="EMBL" id="ANY68396.1"/>
    </source>
</evidence>
<organism evidence="2">
    <name type="scientific">Paenibacillus sp. BIHB 4019</name>
    <dbReference type="NCBI Taxonomy" id="1870819"/>
    <lineage>
        <taxon>Bacteria</taxon>
        <taxon>Bacillati</taxon>
        <taxon>Bacillota</taxon>
        <taxon>Bacilli</taxon>
        <taxon>Bacillales</taxon>
        <taxon>Paenibacillaceae</taxon>
        <taxon>Paenibacillus</taxon>
    </lineage>
</organism>
<feature type="transmembrane region" description="Helical" evidence="1">
    <location>
        <begin position="370"/>
        <end position="390"/>
    </location>
</feature>
<reference evidence="2" key="1">
    <citation type="submission" date="2016-08" db="EMBL/GenBank/DDBJ databases">
        <title>Complete Genome Seqeunce of Paenibacillus sp. BIHB 4019 from tea rhizoplane.</title>
        <authorList>
            <person name="Thakur R."/>
            <person name="Swarnkar M.K."/>
            <person name="Gulati A."/>
        </authorList>
    </citation>
    <scope>NUCLEOTIDE SEQUENCE [LARGE SCALE GENOMIC DNA]</scope>
    <source>
        <strain evidence="2">BIHB4019</strain>
    </source>
</reference>
<evidence type="ECO:0000256" key="1">
    <source>
        <dbReference type="SAM" id="Phobius"/>
    </source>
</evidence>
<feature type="transmembrane region" description="Helical" evidence="1">
    <location>
        <begin position="206"/>
        <end position="225"/>
    </location>
</feature>
<sequence length="429" mass="48526">MRVIIWRYELRKALLSPVILALLALFLAFNLLYIMQQAYKRQDMAVLNTMAGQFGVRITNQMLAELEQYEQQQLAEMNTLTNERAGKVNAQPDDFFAYDNLNEVVYQQPGLFLESEIASFHRLSILQHYAARMQSIDEAYAKLDTSQMAEGQIQLYGLSGQAAIALKERYSGLGIRLQQLEASGEYKHLFFDGKLYGTHSMLFKSLLRMLLFELMILAVLLSVFLSKNEFEQHTHLLVYAAKHGRKLQTDKLLAALAAAAALTTILAGVTLSAYFLTFSYKGLWQVPISSFFTWEPGMAFPFLTWHVLSFGKYLGCAVALMYGLQLIFAALAFVLGSFINSSYLVYGSFAVLFGSLLLLGRVIPTSSELLFYAGFTPFQLMLNPHIWFTAGGAFNMVRDWEWITAGGWAIVLAALCYVRLKQFKRQNIH</sequence>
<feature type="transmembrane region" description="Helical" evidence="1">
    <location>
        <begin position="288"/>
        <end position="308"/>
    </location>
</feature>
<keyword evidence="1" id="KW-1133">Transmembrane helix</keyword>
<name>A0A1B2DL13_9BACL</name>